<protein>
    <recommendedName>
        <fullName evidence="2">Thioesterase domain-containing protein</fullName>
    </recommendedName>
</protein>
<accession>A0A382PJ63</accession>
<sequence length="52" mass="5607">SGTTLTLERTAHLRPERVGENAVLEVAVDVDTLKTRAVSGVSVSDVTWRKVS</sequence>
<evidence type="ECO:0000313" key="1">
    <source>
        <dbReference type="EMBL" id="SVC72718.1"/>
    </source>
</evidence>
<reference evidence="1" key="1">
    <citation type="submission" date="2018-05" db="EMBL/GenBank/DDBJ databases">
        <authorList>
            <person name="Lanie J.A."/>
            <person name="Ng W.-L."/>
            <person name="Kazmierczak K.M."/>
            <person name="Andrzejewski T.M."/>
            <person name="Davidsen T.M."/>
            <person name="Wayne K.J."/>
            <person name="Tettelin H."/>
            <person name="Glass J.I."/>
            <person name="Rusch D."/>
            <person name="Podicherti R."/>
            <person name="Tsui H.-C.T."/>
            <person name="Winkler M.E."/>
        </authorList>
    </citation>
    <scope>NUCLEOTIDE SEQUENCE</scope>
</reference>
<feature type="non-terminal residue" evidence="1">
    <location>
        <position position="1"/>
    </location>
</feature>
<proteinExistence type="predicted"/>
<organism evidence="1">
    <name type="scientific">marine metagenome</name>
    <dbReference type="NCBI Taxonomy" id="408172"/>
    <lineage>
        <taxon>unclassified sequences</taxon>
        <taxon>metagenomes</taxon>
        <taxon>ecological metagenomes</taxon>
    </lineage>
</organism>
<gene>
    <name evidence="1" type="ORF">METZ01_LOCUS325572</name>
</gene>
<name>A0A382PJ63_9ZZZZ</name>
<dbReference type="AlphaFoldDB" id="A0A382PJ63"/>
<evidence type="ECO:0008006" key="2">
    <source>
        <dbReference type="Google" id="ProtNLM"/>
    </source>
</evidence>
<dbReference type="EMBL" id="UINC01107386">
    <property type="protein sequence ID" value="SVC72718.1"/>
    <property type="molecule type" value="Genomic_DNA"/>
</dbReference>